<sequence length="95" mass="10864">MKDKREKALDLLKTYLMFDDEEMQVLREHITSISVSNKSASLDFTILANGCAIFVKRKTGEYVLRITGKGPIKENKVYLALRAREILLDAVMNNE</sequence>
<dbReference type="EMBL" id="BK015230">
    <property type="protein sequence ID" value="DAD97102.1"/>
    <property type="molecule type" value="Genomic_DNA"/>
</dbReference>
<name>A0A8S5NQT1_9CAUD</name>
<evidence type="ECO:0000313" key="1">
    <source>
        <dbReference type="EMBL" id="DAD97102.1"/>
    </source>
</evidence>
<proteinExistence type="predicted"/>
<protein>
    <submittedName>
        <fullName evidence="1">Uncharacterized protein</fullName>
    </submittedName>
</protein>
<reference evidence="1" key="1">
    <citation type="journal article" date="2021" name="Proc. Natl. Acad. Sci. U.S.A.">
        <title>A Catalog of Tens of Thousands of Viruses from Human Metagenomes Reveals Hidden Associations with Chronic Diseases.</title>
        <authorList>
            <person name="Tisza M.J."/>
            <person name="Buck C.B."/>
        </authorList>
    </citation>
    <scope>NUCLEOTIDE SEQUENCE</scope>
    <source>
        <strain evidence="1">CtEpl1</strain>
    </source>
</reference>
<accession>A0A8S5NQT1</accession>
<organism evidence="1">
    <name type="scientific">Caudovirales sp. ctEpl1</name>
    <dbReference type="NCBI Taxonomy" id="2826770"/>
    <lineage>
        <taxon>Viruses</taxon>
        <taxon>Duplodnaviria</taxon>
        <taxon>Heunggongvirae</taxon>
        <taxon>Uroviricota</taxon>
        <taxon>Caudoviricetes</taxon>
    </lineage>
</organism>